<dbReference type="AlphaFoldDB" id="A0A2N3HR72"/>
<dbReference type="EMBL" id="MVDD01000024">
    <property type="protein sequence ID" value="PKQ60547.1"/>
    <property type="molecule type" value="Genomic_DNA"/>
</dbReference>
<evidence type="ECO:0000313" key="3">
    <source>
        <dbReference type="Proteomes" id="UP000233535"/>
    </source>
</evidence>
<evidence type="ECO:0000259" key="1">
    <source>
        <dbReference type="Pfam" id="PF09603"/>
    </source>
</evidence>
<dbReference type="Pfam" id="PF09603">
    <property type="entry name" value="Fib_succ_major"/>
    <property type="match status" value="1"/>
</dbReference>
<dbReference type="InterPro" id="IPR036116">
    <property type="entry name" value="FN3_sf"/>
</dbReference>
<accession>A0A2N3HR72</accession>
<dbReference type="InterPro" id="IPR011871">
    <property type="entry name" value="Fib_succ_major"/>
</dbReference>
<evidence type="ECO:0000313" key="2">
    <source>
        <dbReference type="EMBL" id="PKQ60547.1"/>
    </source>
</evidence>
<protein>
    <recommendedName>
        <fullName evidence="1">Fibrobacter succinogenes major paralogous domain-containing protein</fullName>
    </recommendedName>
</protein>
<gene>
    <name evidence="2" type="ORF">BZG02_18965</name>
</gene>
<dbReference type="RefSeq" id="WP_101263330.1">
    <property type="nucleotide sequence ID" value="NZ_MVDD01000024.1"/>
</dbReference>
<dbReference type="PROSITE" id="PS51257">
    <property type="entry name" value="PROKAR_LIPOPROTEIN"/>
    <property type="match status" value="1"/>
</dbReference>
<reference evidence="2 3" key="1">
    <citation type="journal article" date="2017" name="Front. Microbiol.">
        <title>Labilibaculum manganireducens gen. nov., sp. nov. and Labilibaculum filiforme sp. nov., Novel Bacteroidetes Isolated from Subsurface Sediments of the Baltic Sea.</title>
        <authorList>
            <person name="Vandieken V."/>
            <person name="Marshall I.P."/>
            <person name="Niemann H."/>
            <person name="Engelen B."/>
            <person name="Cypionka H."/>
        </authorList>
    </citation>
    <scope>NUCLEOTIDE SEQUENCE [LARGE SCALE GENOMIC DNA]</scope>
    <source>
        <strain evidence="2 3">59.16B</strain>
    </source>
</reference>
<dbReference type="NCBIfam" id="TIGR02145">
    <property type="entry name" value="Fib_succ_major"/>
    <property type="match status" value="1"/>
</dbReference>
<organism evidence="2 3">
    <name type="scientific">Labilibaculum filiforme</name>
    <dbReference type="NCBI Taxonomy" id="1940526"/>
    <lineage>
        <taxon>Bacteria</taxon>
        <taxon>Pseudomonadati</taxon>
        <taxon>Bacteroidota</taxon>
        <taxon>Bacteroidia</taxon>
        <taxon>Marinilabiliales</taxon>
        <taxon>Marinifilaceae</taxon>
        <taxon>Labilibaculum</taxon>
    </lineage>
</organism>
<dbReference type="Gene3D" id="2.60.40.10">
    <property type="entry name" value="Immunoglobulins"/>
    <property type="match status" value="2"/>
</dbReference>
<dbReference type="OrthoDB" id="9805760at2"/>
<dbReference type="SUPFAM" id="SSF49265">
    <property type="entry name" value="Fibronectin type III"/>
    <property type="match status" value="1"/>
</dbReference>
<feature type="domain" description="Fibrobacter succinogenes major paralogous" evidence="1">
    <location>
        <begin position="623"/>
        <end position="767"/>
    </location>
</feature>
<dbReference type="Proteomes" id="UP000233535">
    <property type="component" value="Unassembled WGS sequence"/>
</dbReference>
<dbReference type="InterPro" id="IPR013783">
    <property type="entry name" value="Ig-like_fold"/>
</dbReference>
<sequence>MNKIYTLFLIVLVFLSSCSEDEVINDQINTDDDGVIYDPIIPETTKTISSEEWSSSVSEIDTVKQTMKLKTSANALLQLNEGDIIVNENDGGYLLKIESIEQQGDELLLSTSEASLEEAIEEADFWYDTPLENANVSEVEMLTEGSQLIFSDTKSNSTKKGLSFTIDAELKDDKDILNIDFNGSVSLLSDIRTKLKIKRFKLRKFEIGYDGKIITELKAEVKIKAGKDSSKVTKKDLSTDVANVKFKKIVVWCGSCPILVEPVLQISIGARLSAAASASIGVSDTLAFGAGIKYKRGDGWNKYGNFDHGFTLLRPSGEIEVKAECFVTAKLKYKIYKKLSPYIEFPIYGGVRAGVNTSTGFYYDLYGGVSMSAGAKMKIFGKKLINYNAELFTIEEYINQAPEKPYDPTPANEEDIDYNESIKLMWEGKDYNKEDALSYTVYASNEKSKVMENAKIKNTKKTYYDLTDVSSDQTIYWKVIAKDSKGKQTSGPIWSFKVGTAKIAPSIPELIAPLSNQKGIDPNSLDFEWKTADKDETKPEFTILIGTSESNLQSVFKGKIAKANGVFNYSITSSLNANTNYFWQVISTHDGLSEKSDIATFTTSIAGAISFTDTRDSKEYLAVKIGDDYWMAENLAYFQTNSTNYSKIGNEVFYKSTIINDACPAGWHIPTIAEYETLCATIDLENKGTYSLLNPSSFSNGTNSTGFNALSTGTNINGSVEGEEAAFYLLDPNSQADDWPVFMYLDDQVSYWDNSDPDSKLTIRCVKNK</sequence>
<keyword evidence="3" id="KW-1185">Reference proteome</keyword>
<proteinExistence type="predicted"/>
<name>A0A2N3HR72_9BACT</name>
<comment type="caution">
    <text evidence="2">The sequence shown here is derived from an EMBL/GenBank/DDBJ whole genome shotgun (WGS) entry which is preliminary data.</text>
</comment>